<sequence length="121" mass="12859">MDFLLIPVVVMLAPVLIVLIVLRYRYLQAQARYTALLALADKGVDLGAQLLEPPAADVQRRHGLVLVGGGLGLMAMFLALPGGFDSGLAVSRLWGIGLLPLATGLGYLASAYLDRRDGMRG</sequence>
<evidence type="ECO:0000259" key="1">
    <source>
        <dbReference type="Pfam" id="PF19762"/>
    </source>
</evidence>
<dbReference type="Proteomes" id="UP000061010">
    <property type="component" value="Chromosome"/>
</dbReference>
<dbReference type="PATRIC" id="fig|128780.6.peg.2026"/>
<evidence type="ECO:0000313" key="3">
    <source>
        <dbReference type="Proteomes" id="UP000061010"/>
    </source>
</evidence>
<keyword evidence="3" id="KW-1185">Reference proteome</keyword>
<dbReference type="KEGG" id="sacz:AOT14_20170"/>
<proteinExistence type="predicted"/>
<gene>
    <name evidence="2" type="ORF">AOT14_20170</name>
</gene>
<dbReference type="RefSeq" id="WP_054665936.1">
    <property type="nucleotide sequence ID" value="NZ_CP043570.1"/>
</dbReference>
<protein>
    <recommendedName>
        <fullName evidence="1">DUF6249 domain-containing protein</fullName>
    </recommendedName>
</protein>
<dbReference type="AlphaFoldDB" id="A0A0R0E461"/>
<organism evidence="2 3">
    <name type="scientific">Stenotrophomonas acidaminiphila</name>
    <dbReference type="NCBI Taxonomy" id="128780"/>
    <lineage>
        <taxon>Bacteria</taxon>
        <taxon>Pseudomonadati</taxon>
        <taxon>Pseudomonadota</taxon>
        <taxon>Gammaproteobacteria</taxon>
        <taxon>Lysobacterales</taxon>
        <taxon>Lysobacteraceae</taxon>
        <taxon>Stenotrophomonas</taxon>
    </lineage>
</organism>
<dbReference type="Pfam" id="PF19762">
    <property type="entry name" value="DUF6249"/>
    <property type="match status" value="1"/>
</dbReference>
<evidence type="ECO:0000313" key="2">
    <source>
        <dbReference type="EMBL" id="ALJ28394.1"/>
    </source>
</evidence>
<reference evidence="2 3" key="1">
    <citation type="journal article" date="2015" name="Genome Announc.">
        <title>Complete Genome Sequencing of Stenotrophomonas acidaminiphila ZAC14D2_NAIMI4_2, a Multidrug-Resistant Strain Isolated from Sediments of a Polluted River in Mexico, Uncovers New Antibiotic Resistance Genes and a Novel Class-II Lasso Peptide Biosynthesis Gene Cluster.</title>
        <authorList>
            <person name="Vinuesa P."/>
            <person name="Ochoa-Sanchez L.E."/>
        </authorList>
    </citation>
    <scope>NUCLEOTIDE SEQUENCE [LARGE SCALE GENOMIC DNA]</scope>
    <source>
        <strain evidence="2 3">ZAC14D2_NAIMI4_2</strain>
    </source>
</reference>
<accession>A0A0R0E461</accession>
<dbReference type="InterPro" id="IPR046216">
    <property type="entry name" value="DUF6249"/>
</dbReference>
<name>A0A0R0E461_9GAMM</name>
<feature type="domain" description="DUF6249" evidence="1">
    <location>
        <begin position="6"/>
        <end position="114"/>
    </location>
</feature>
<dbReference type="EMBL" id="CP012900">
    <property type="protein sequence ID" value="ALJ28394.1"/>
    <property type="molecule type" value="Genomic_DNA"/>
</dbReference>
<dbReference type="OrthoDB" id="6058642at2"/>